<dbReference type="InterPro" id="IPR000425">
    <property type="entry name" value="MIP"/>
</dbReference>
<feature type="transmembrane region" description="Helical" evidence="9">
    <location>
        <begin position="141"/>
        <end position="164"/>
    </location>
</feature>
<feature type="transmembrane region" description="Helical" evidence="9">
    <location>
        <begin position="92"/>
        <end position="114"/>
    </location>
</feature>
<evidence type="ECO:0000256" key="2">
    <source>
        <dbReference type="ARBA" id="ARBA00006175"/>
    </source>
</evidence>
<dbReference type="PANTHER" id="PTHR43829">
    <property type="entry name" value="AQUAPORIN OR AQUAGLYCEROPORIN RELATED"/>
    <property type="match status" value="1"/>
</dbReference>
<evidence type="ECO:0000256" key="4">
    <source>
        <dbReference type="ARBA" id="ARBA00022692"/>
    </source>
</evidence>
<dbReference type="AlphaFoldDB" id="A0AAV5VD97"/>
<feature type="non-terminal residue" evidence="10">
    <location>
        <position position="1"/>
    </location>
</feature>
<dbReference type="GO" id="GO:0015254">
    <property type="term" value="F:glycerol channel activity"/>
    <property type="evidence" value="ECO:0007669"/>
    <property type="project" value="TreeGrafter"/>
</dbReference>
<comment type="caution">
    <text evidence="10">The sequence shown here is derived from an EMBL/GenBank/DDBJ whole genome shotgun (WGS) entry which is preliminary data.</text>
</comment>
<keyword evidence="5 9" id="KW-1133">Transmembrane helix</keyword>
<dbReference type="GO" id="GO:0015250">
    <property type="term" value="F:water channel activity"/>
    <property type="evidence" value="ECO:0007669"/>
    <property type="project" value="TreeGrafter"/>
</dbReference>
<comment type="similarity">
    <text evidence="2 8">Belongs to the MIP/aquaporin (TC 1.A.8) family.</text>
</comment>
<evidence type="ECO:0000256" key="8">
    <source>
        <dbReference type="RuleBase" id="RU000477"/>
    </source>
</evidence>
<evidence type="ECO:0008006" key="12">
    <source>
        <dbReference type="Google" id="ProtNLM"/>
    </source>
</evidence>
<evidence type="ECO:0000256" key="1">
    <source>
        <dbReference type="ARBA" id="ARBA00004141"/>
    </source>
</evidence>
<gene>
    <name evidence="10" type="ORF">PFISCL1PPCAC_7721</name>
</gene>
<dbReference type="InterPro" id="IPR023271">
    <property type="entry name" value="Aquaporin-like"/>
</dbReference>
<dbReference type="GO" id="GO:0016323">
    <property type="term" value="C:basolateral plasma membrane"/>
    <property type="evidence" value="ECO:0007669"/>
    <property type="project" value="TreeGrafter"/>
</dbReference>
<feature type="transmembrane region" description="Helical" evidence="9">
    <location>
        <begin position="6"/>
        <end position="27"/>
    </location>
</feature>
<evidence type="ECO:0000256" key="5">
    <source>
        <dbReference type="ARBA" id="ARBA00022989"/>
    </source>
</evidence>
<keyword evidence="11" id="KW-1185">Reference proteome</keyword>
<dbReference type="InterPro" id="IPR050363">
    <property type="entry name" value="MIP/Aquaporin"/>
</dbReference>
<evidence type="ECO:0000256" key="6">
    <source>
        <dbReference type="ARBA" id="ARBA00023136"/>
    </source>
</evidence>
<dbReference type="EMBL" id="BTSY01000002">
    <property type="protein sequence ID" value="GMT16424.1"/>
    <property type="molecule type" value="Genomic_DNA"/>
</dbReference>
<dbReference type="PRINTS" id="PR00783">
    <property type="entry name" value="MINTRINSICP"/>
</dbReference>
<keyword evidence="4 8" id="KW-0812">Transmembrane</keyword>
<evidence type="ECO:0000256" key="7">
    <source>
        <dbReference type="ARBA" id="ARBA00045280"/>
    </source>
</evidence>
<dbReference type="Pfam" id="PF00230">
    <property type="entry name" value="MIP"/>
    <property type="match status" value="1"/>
</dbReference>
<dbReference type="Proteomes" id="UP001432322">
    <property type="component" value="Unassembled WGS sequence"/>
</dbReference>
<evidence type="ECO:0000313" key="10">
    <source>
        <dbReference type="EMBL" id="GMT16424.1"/>
    </source>
</evidence>
<sequence length="189" mass="20975">YYFFQFAGSFIGAAAMYGFYTPLFNNFDNGTRSILGLTTSSGSVFCSYPAPHLGKAPTMVPYVDQFVGTAVLAFMVCLVYDERNEIPKYLQPLMVGLSVIMIGTCFAVNLGYPINPARDFGPRLFSALVYGSGVFTTPNPYFWMAPIIAPMFGAPAGGWIYYLVFGFHLPKKSGDIYRIIENYEMKEAK</sequence>
<evidence type="ECO:0000313" key="11">
    <source>
        <dbReference type="Proteomes" id="UP001432322"/>
    </source>
</evidence>
<protein>
    <recommendedName>
        <fullName evidence="12">Aqp-7</fullName>
    </recommendedName>
</protein>
<comment type="subcellular location">
    <subcellularLocation>
        <location evidence="1">Membrane</location>
        <topology evidence="1">Multi-pass membrane protein</topology>
    </subcellularLocation>
</comment>
<dbReference type="PANTHER" id="PTHR43829:SF5">
    <property type="entry name" value="AQUAPORIN-9"/>
    <property type="match status" value="1"/>
</dbReference>
<accession>A0AAV5VD97</accession>
<dbReference type="Gene3D" id="1.20.1080.10">
    <property type="entry name" value="Glycerol uptake facilitator protein"/>
    <property type="match status" value="1"/>
</dbReference>
<proteinExistence type="inferred from homology"/>
<dbReference type="SUPFAM" id="SSF81338">
    <property type="entry name" value="Aquaporin-like"/>
    <property type="match status" value="1"/>
</dbReference>
<comment type="function">
    <text evidence="7">Aquaglyceroporin that may modulate the water content and osmolytes during anhydrobiosis.</text>
</comment>
<keyword evidence="6 9" id="KW-0472">Membrane</keyword>
<evidence type="ECO:0000256" key="3">
    <source>
        <dbReference type="ARBA" id="ARBA00022448"/>
    </source>
</evidence>
<keyword evidence="3 8" id="KW-0813">Transport</keyword>
<feature type="transmembrane region" description="Helical" evidence="9">
    <location>
        <begin position="62"/>
        <end position="80"/>
    </location>
</feature>
<reference evidence="10" key="1">
    <citation type="submission" date="2023-10" db="EMBL/GenBank/DDBJ databases">
        <title>Genome assembly of Pristionchus species.</title>
        <authorList>
            <person name="Yoshida K."/>
            <person name="Sommer R.J."/>
        </authorList>
    </citation>
    <scope>NUCLEOTIDE SEQUENCE</scope>
    <source>
        <strain evidence="10">RS5133</strain>
    </source>
</reference>
<name>A0AAV5VD97_9BILA</name>
<organism evidence="10 11">
    <name type="scientific">Pristionchus fissidentatus</name>
    <dbReference type="NCBI Taxonomy" id="1538716"/>
    <lineage>
        <taxon>Eukaryota</taxon>
        <taxon>Metazoa</taxon>
        <taxon>Ecdysozoa</taxon>
        <taxon>Nematoda</taxon>
        <taxon>Chromadorea</taxon>
        <taxon>Rhabditida</taxon>
        <taxon>Rhabditina</taxon>
        <taxon>Diplogasteromorpha</taxon>
        <taxon>Diplogasteroidea</taxon>
        <taxon>Neodiplogasteridae</taxon>
        <taxon>Pristionchus</taxon>
    </lineage>
</organism>
<evidence type="ECO:0000256" key="9">
    <source>
        <dbReference type="SAM" id="Phobius"/>
    </source>
</evidence>